<dbReference type="STRING" id="1586287.BBK82_19295"/>
<dbReference type="Proteomes" id="UP000093053">
    <property type="component" value="Chromosome"/>
</dbReference>
<evidence type="ECO:0000313" key="2">
    <source>
        <dbReference type="Proteomes" id="UP000093053"/>
    </source>
</evidence>
<proteinExistence type="predicted"/>
<organism evidence="1 2">
    <name type="scientific">Lentzea guizhouensis</name>
    <dbReference type="NCBI Taxonomy" id="1586287"/>
    <lineage>
        <taxon>Bacteria</taxon>
        <taxon>Bacillati</taxon>
        <taxon>Actinomycetota</taxon>
        <taxon>Actinomycetes</taxon>
        <taxon>Pseudonocardiales</taxon>
        <taxon>Pseudonocardiaceae</taxon>
        <taxon>Lentzea</taxon>
    </lineage>
</organism>
<dbReference type="KEGG" id="led:BBK82_19295"/>
<reference evidence="1 2" key="1">
    <citation type="submission" date="2016-07" db="EMBL/GenBank/DDBJ databases">
        <title>Complete genome sequence of the Lentzea guizhouensis DHS C013.</title>
        <authorList>
            <person name="Cao C."/>
        </authorList>
    </citation>
    <scope>NUCLEOTIDE SEQUENCE [LARGE SCALE GENOMIC DNA]</scope>
    <source>
        <strain evidence="1 2">DHS C013</strain>
    </source>
</reference>
<accession>A0A1B2HYT4</accession>
<name>A0A1B2HYT4_9PSEU</name>
<dbReference type="EMBL" id="CP016793">
    <property type="protein sequence ID" value="ANZ42866.1"/>
    <property type="molecule type" value="Genomic_DNA"/>
</dbReference>
<gene>
    <name evidence="1" type="ORF">BBK82_19295</name>
</gene>
<dbReference type="AlphaFoldDB" id="A0A1B2HYT4"/>
<evidence type="ECO:0000313" key="1">
    <source>
        <dbReference type="EMBL" id="ANZ42866.1"/>
    </source>
</evidence>
<sequence>MDSGEPSPPADVTPLRQVPGLAELVVLAAGCSFGDGVLRVFTEDEARRAQGLANLMFPEWAPRLRPFAQDWLGRLYALDLHRGALLLLLEPGSGGVFELDGTIPDLFDQIVDDPDTFLALDLFTPWRAAHPEPLPTGTCVGFKTPLFLGGDGTVENLEVIDEEVYWSVHGQLWAQVKDLPPGTPISGVEIS</sequence>
<protein>
    <submittedName>
        <fullName evidence="1">Uncharacterized protein</fullName>
    </submittedName>
</protein>
<keyword evidence="2" id="KW-1185">Reference proteome</keyword>